<sequence length="181" mass="20085">MWSVVNDSDRVQWHYTPFESVGPLRFGMSHEEASVAMGLQEFSGTASSMHQRHGALVLQAVFREMTAPAYVRAVTVYYRESGGLACVAVDALCGPLVSLDGMQLVGRVPSELTDEFHAYQERRGMSPTISVEGDAASDELGIMVRAQRVGDILLSRPVFARFDGWAYTVHDCIPRDEWTVR</sequence>
<protein>
    <submittedName>
        <fullName evidence="1">Uncharacterized protein</fullName>
    </submittedName>
</protein>
<dbReference type="Proteomes" id="UP000653411">
    <property type="component" value="Unassembled WGS sequence"/>
</dbReference>
<proteinExistence type="predicted"/>
<reference evidence="1" key="1">
    <citation type="journal article" date="2014" name="Int. J. Syst. Evol. Microbiol.">
        <title>Complete genome sequence of Corynebacterium casei LMG S-19264T (=DSM 44701T), isolated from a smear-ripened cheese.</title>
        <authorList>
            <consortium name="US DOE Joint Genome Institute (JGI-PGF)"/>
            <person name="Walter F."/>
            <person name="Albersmeier A."/>
            <person name="Kalinowski J."/>
            <person name="Ruckert C."/>
        </authorList>
    </citation>
    <scope>NUCLEOTIDE SEQUENCE</scope>
    <source>
        <strain evidence="1">CGMCC 4.7110</strain>
    </source>
</reference>
<accession>A0A917XNX1</accession>
<evidence type="ECO:0000313" key="2">
    <source>
        <dbReference type="Proteomes" id="UP000653411"/>
    </source>
</evidence>
<dbReference type="AlphaFoldDB" id="A0A917XNX1"/>
<dbReference type="EMBL" id="BMML01000045">
    <property type="protein sequence ID" value="GGN44943.1"/>
    <property type="molecule type" value="Genomic_DNA"/>
</dbReference>
<keyword evidence="2" id="KW-1185">Reference proteome</keyword>
<name>A0A917XNX1_9ACTN</name>
<reference evidence="1" key="2">
    <citation type="submission" date="2020-09" db="EMBL/GenBank/DDBJ databases">
        <authorList>
            <person name="Sun Q."/>
            <person name="Zhou Y."/>
        </authorList>
    </citation>
    <scope>NUCLEOTIDE SEQUENCE</scope>
    <source>
        <strain evidence="1">CGMCC 4.7110</strain>
    </source>
</reference>
<organism evidence="1 2">
    <name type="scientific">Streptomyces fuscichromogenes</name>
    <dbReference type="NCBI Taxonomy" id="1324013"/>
    <lineage>
        <taxon>Bacteria</taxon>
        <taxon>Bacillati</taxon>
        <taxon>Actinomycetota</taxon>
        <taxon>Actinomycetes</taxon>
        <taxon>Kitasatosporales</taxon>
        <taxon>Streptomycetaceae</taxon>
        <taxon>Streptomyces</taxon>
    </lineage>
</organism>
<comment type="caution">
    <text evidence="1">The sequence shown here is derived from an EMBL/GenBank/DDBJ whole genome shotgun (WGS) entry which is preliminary data.</text>
</comment>
<evidence type="ECO:0000313" key="1">
    <source>
        <dbReference type="EMBL" id="GGN44943.1"/>
    </source>
</evidence>
<gene>
    <name evidence="1" type="ORF">GCM10011578_096360</name>
</gene>